<dbReference type="InterPro" id="IPR008920">
    <property type="entry name" value="TF_FadR/GntR_C"/>
</dbReference>
<dbReference type="CDD" id="cd07377">
    <property type="entry name" value="WHTH_GntR"/>
    <property type="match status" value="1"/>
</dbReference>
<keyword evidence="2" id="KW-0238">DNA-binding</keyword>
<proteinExistence type="predicted"/>
<name>A0ABW4S0F7_9RHOB</name>
<dbReference type="PANTHER" id="PTHR43537:SF45">
    <property type="entry name" value="GNTR FAMILY REGULATORY PROTEIN"/>
    <property type="match status" value="1"/>
</dbReference>
<gene>
    <name evidence="5" type="ORF">ACFSGJ_01410</name>
</gene>
<evidence type="ECO:0000256" key="1">
    <source>
        <dbReference type="ARBA" id="ARBA00023015"/>
    </source>
</evidence>
<comment type="caution">
    <text evidence="5">The sequence shown here is derived from an EMBL/GenBank/DDBJ whole genome shotgun (WGS) entry which is preliminary data.</text>
</comment>
<keyword evidence="1" id="KW-0805">Transcription regulation</keyword>
<protein>
    <submittedName>
        <fullName evidence="5">GntR family transcriptional regulator</fullName>
    </submittedName>
</protein>
<feature type="domain" description="HTH gntR-type" evidence="4">
    <location>
        <begin position="14"/>
        <end position="81"/>
    </location>
</feature>
<dbReference type="InterPro" id="IPR011711">
    <property type="entry name" value="GntR_C"/>
</dbReference>
<dbReference type="Pfam" id="PF07729">
    <property type="entry name" value="FCD"/>
    <property type="match status" value="1"/>
</dbReference>
<evidence type="ECO:0000259" key="4">
    <source>
        <dbReference type="PROSITE" id="PS50949"/>
    </source>
</evidence>
<dbReference type="InterPro" id="IPR036390">
    <property type="entry name" value="WH_DNA-bd_sf"/>
</dbReference>
<dbReference type="PROSITE" id="PS50949">
    <property type="entry name" value="HTH_GNTR"/>
    <property type="match status" value="1"/>
</dbReference>
<reference evidence="6" key="1">
    <citation type="journal article" date="2019" name="Int. J. Syst. Evol. Microbiol.">
        <title>The Global Catalogue of Microorganisms (GCM) 10K type strain sequencing project: providing services to taxonomists for standard genome sequencing and annotation.</title>
        <authorList>
            <consortium name="The Broad Institute Genomics Platform"/>
            <consortium name="The Broad Institute Genome Sequencing Center for Infectious Disease"/>
            <person name="Wu L."/>
            <person name="Ma J."/>
        </authorList>
    </citation>
    <scope>NUCLEOTIDE SEQUENCE [LARGE SCALE GENOMIC DNA]</scope>
    <source>
        <strain evidence="6">CGMCC 4.7242</strain>
    </source>
</reference>
<evidence type="ECO:0000313" key="6">
    <source>
        <dbReference type="Proteomes" id="UP001597353"/>
    </source>
</evidence>
<keyword evidence="3" id="KW-0804">Transcription</keyword>
<evidence type="ECO:0000256" key="3">
    <source>
        <dbReference type="ARBA" id="ARBA00023163"/>
    </source>
</evidence>
<dbReference type="Gene3D" id="1.10.10.10">
    <property type="entry name" value="Winged helix-like DNA-binding domain superfamily/Winged helix DNA-binding domain"/>
    <property type="match status" value="1"/>
</dbReference>
<dbReference type="Proteomes" id="UP001597353">
    <property type="component" value="Unassembled WGS sequence"/>
</dbReference>
<dbReference type="Gene3D" id="1.20.120.530">
    <property type="entry name" value="GntR ligand-binding domain-like"/>
    <property type="match status" value="1"/>
</dbReference>
<dbReference type="Pfam" id="PF00392">
    <property type="entry name" value="GntR"/>
    <property type="match status" value="1"/>
</dbReference>
<dbReference type="InterPro" id="IPR000524">
    <property type="entry name" value="Tscrpt_reg_HTH_GntR"/>
</dbReference>
<dbReference type="RefSeq" id="WP_390258857.1">
    <property type="nucleotide sequence ID" value="NZ_JBHUGH010000001.1"/>
</dbReference>
<dbReference type="EMBL" id="JBHUGH010000001">
    <property type="protein sequence ID" value="MFD1910869.1"/>
    <property type="molecule type" value="Genomic_DNA"/>
</dbReference>
<dbReference type="PANTHER" id="PTHR43537">
    <property type="entry name" value="TRANSCRIPTIONAL REGULATOR, GNTR FAMILY"/>
    <property type="match status" value="1"/>
</dbReference>
<keyword evidence="6" id="KW-1185">Reference proteome</keyword>
<dbReference type="SMART" id="SM00895">
    <property type="entry name" value="FCD"/>
    <property type="match status" value="1"/>
</dbReference>
<accession>A0ABW4S0F7</accession>
<evidence type="ECO:0000256" key="2">
    <source>
        <dbReference type="ARBA" id="ARBA00023125"/>
    </source>
</evidence>
<sequence length="232" mass="26454">MIPPTLPELREESDSQVDHAYERIEDLIVMLELAPGSRLVEATLAAQLGIGRTPIREALLRLAADGLLIWLPRRGMVVRDINFPLQMKVLETRRALESVLVPAAARRRSRAEAEAVERVVAHFRELLGTGQSQLLLRLDRRFIRLLVDLSRNPFLGQILPLYSLSRRFWVAHRDLYLRHYREETLTEFHIAIGEAVAEGDEAKAAERVGQFLDHVEEYTIYLGAQLSESEGK</sequence>
<evidence type="ECO:0000313" key="5">
    <source>
        <dbReference type="EMBL" id="MFD1910869.1"/>
    </source>
</evidence>
<organism evidence="5 6">
    <name type="scientific">Halodurantibacterium flavum</name>
    <dbReference type="NCBI Taxonomy" id="1382802"/>
    <lineage>
        <taxon>Bacteria</taxon>
        <taxon>Pseudomonadati</taxon>
        <taxon>Pseudomonadota</taxon>
        <taxon>Alphaproteobacteria</taxon>
        <taxon>Rhodobacterales</taxon>
        <taxon>Paracoccaceae</taxon>
        <taxon>Halodurantibacterium</taxon>
    </lineage>
</organism>
<dbReference type="SUPFAM" id="SSF48008">
    <property type="entry name" value="GntR ligand-binding domain-like"/>
    <property type="match status" value="1"/>
</dbReference>
<dbReference type="SUPFAM" id="SSF46785">
    <property type="entry name" value="Winged helix' DNA-binding domain"/>
    <property type="match status" value="1"/>
</dbReference>
<dbReference type="InterPro" id="IPR036388">
    <property type="entry name" value="WH-like_DNA-bd_sf"/>
</dbReference>
<dbReference type="SMART" id="SM00345">
    <property type="entry name" value="HTH_GNTR"/>
    <property type="match status" value="1"/>
</dbReference>